<sequence length="518" mass="57590">MLPLFHEQRFYLSRMLSTEEKAELKQLIETNGGVVSITPANAMQLVNYETLDARHPEWISTDFIQHSIAFQSLQNPLQYSGNVFTTEKRDQDAKRQGRRKYTVTDDARMIHFAKLRGWRSMQPIAESVWRRAEKEKVTVHSAQSMHEHFRKQLQRKTPIEQRCILTKAAALTRMRMLEQEAAAHEEEVTKEMRSYSDTTGLQNVATLESMASTHASRQALIAAGRNSIPTTCNAPQVEVQSEEKLSRRDVRTRSRKPTSPLRILQSFPKSEELSRGITSPTLAASPNRPPPAVPVVRAAPEVPIVQATPVGSETDDQGANTKKQKRKRITPSSEASVNGESSLLRQGTEGSDADSVESKTSRDNGVFFHSTWTKLARDNAKRRKLQRFFEPSLAPALEAQASTIGPAVTHSVDVGVSTAAQVGEGSQRVKTVEHATDKDTDQIICELHGDAKVAENFLKGAMPISMWSPEEDLLLANLVAKDGIGRPAVDAAVARGDFVSMRVPRDADAILKRVQFLR</sequence>
<feature type="domain" description="BRCT" evidence="5">
    <location>
        <begin position="1"/>
        <end position="59"/>
    </location>
</feature>
<keyword evidence="3" id="KW-0175">Coiled coil</keyword>
<comment type="caution">
    <text evidence="6">The sequence shown here is derived from an EMBL/GenBank/DDBJ whole genome shotgun (WGS) entry which is preliminary data.</text>
</comment>
<dbReference type="GO" id="GO:0031848">
    <property type="term" value="P:protection from non-homologous end joining at telomere"/>
    <property type="evidence" value="ECO:0007669"/>
    <property type="project" value="TreeGrafter"/>
</dbReference>
<dbReference type="CDD" id="cd11655">
    <property type="entry name" value="rap1_myb-like"/>
    <property type="match status" value="1"/>
</dbReference>
<name>A0AAV0UDQ9_9STRA</name>
<accession>A0AAV0UDQ9</accession>
<dbReference type="PANTHER" id="PTHR16466:SF6">
    <property type="entry name" value="TELOMERIC REPEAT-BINDING FACTOR 2-INTERACTING PROTEIN 1"/>
    <property type="match status" value="1"/>
</dbReference>
<dbReference type="GO" id="GO:0070187">
    <property type="term" value="C:shelterin complex"/>
    <property type="evidence" value="ECO:0007669"/>
    <property type="project" value="TreeGrafter"/>
</dbReference>
<reference evidence="6" key="1">
    <citation type="submission" date="2022-12" db="EMBL/GenBank/DDBJ databases">
        <authorList>
            <person name="Webb A."/>
        </authorList>
    </citation>
    <scope>NUCLEOTIDE SEQUENCE</scope>
    <source>
        <strain evidence="6">Pd1</strain>
    </source>
</reference>
<evidence type="ECO:0000313" key="7">
    <source>
        <dbReference type="Proteomes" id="UP001162029"/>
    </source>
</evidence>
<feature type="compositionally biased region" description="Polar residues" evidence="4">
    <location>
        <begin position="330"/>
        <end position="349"/>
    </location>
</feature>
<dbReference type="InterPro" id="IPR036420">
    <property type="entry name" value="BRCT_dom_sf"/>
</dbReference>
<evidence type="ECO:0000259" key="5">
    <source>
        <dbReference type="PROSITE" id="PS50172"/>
    </source>
</evidence>
<feature type="region of interest" description="Disordered" evidence="4">
    <location>
        <begin position="306"/>
        <end position="361"/>
    </location>
</feature>
<evidence type="ECO:0000256" key="4">
    <source>
        <dbReference type="SAM" id="MobiDB-lite"/>
    </source>
</evidence>
<gene>
    <name evidence="6" type="ORF">PDE001_LOCUS5538</name>
</gene>
<dbReference type="PANTHER" id="PTHR16466">
    <property type="entry name" value="TELOMERE REPEAT-BINDING FACTOR 2-INTERACTING PROTEIN 1"/>
    <property type="match status" value="1"/>
</dbReference>
<evidence type="ECO:0000256" key="1">
    <source>
        <dbReference type="ARBA" id="ARBA00004123"/>
    </source>
</evidence>
<evidence type="ECO:0000256" key="2">
    <source>
        <dbReference type="ARBA" id="ARBA00023242"/>
    </source>
</evidence>
<dbReference type="Pfam" id="PF08914">
    <property type="entry name" value="Myb_Rap1"/>
    <property type="match status" value="1"/>
</dbReference>
<dbReference type="InterPro" id="IPR015010">
    <property type="entry name" value="TERF2IP_Myb"/>
</dbReference>
<organism evidence="6 7">
    <name type="scientific">Peronospora destructor</name>
    <dbReference type="NCBI Taxonomy" id="86335"/>
    <lineage>
        <taxon>Eukaryota</taxon>
        <taxon>Sar</taxon>
        <taxon>Stramenopiles</taxon>
        <taxon>Oomycota</taxon>
        <taxon>Peronosporomycetes</taxon>
        <taxon>Peronosporales</taxon>
        <taxon>Peronosporaceae</taxon>
        <taxon>Peronospora</taxon>
    </lineage>
</organism>
<keyword evidence="7" id="KW-1185">Reference proteome</keyword>
<evidence type="ECO:0000256" key="3">
    <source>
        <dbReference type="SAM" id="Coils"/>
    </source>
</evidence>
<protein>
    <recommendedName>
        <fullName evidence="5">BRCT domain-containing protein</fullName>
    </recommendedName>
</protein>
<dbReference type="PROSITE" id="PS50172">
    <property type="entry name" value="BRCT"/>
    <property type="match status" value="1"/>
</dbReference>
<dbReference type="Proteomes" id="UP001162029">
    <property type="component" value="Unassembled WGS sequence"/>
</dbReference>
<dbReference type="Gene3D" id="1.10.10.60">
    <property type="entry name" value="Homeodomain-like"/>
    <property type="match status" value="1"/>
</dbReference>
<feature type="coiled-coil region" evidence="3">
    <location>
        <begin position="167"/>
        <end position="194"/>
    </location>
</feature>
<dbReference type="Pfam" id="PF16589">
    <property type="entry name" value="BRCT_2"/>
    <property type="match status" value="1"/>
</dbReference>
<feature type="compositionally biased region" description="Basic and acidic residues" evidence="4">
    <location>
        <begin position="241"/>
        <end position="252"/>
    </location>
</feature>
<dbReference type="SUPFAM" id="SSF52113">
    <property type="entry name" value="BRCT domain"/>
    <property type="match status" value="1"/>
</dbReference>
<comment type="subcellular location">
    <subcellularLocation>
        <location evidence="1">Nucleus</location>
    </subcellularLocation>
</comment>
<dbReference type="InterPro" id="IPR001357">
    <property type="entry name" value="BRCT_dom"/>
</dbReference>
<proteinExistence type="predicted"/>
<dbReference type="EMBL" id="CANTFM010001025">
    <property type="protein sequence ID" value="CAI5733878.1"/>
    <property type="molecule type" value="Genomic_DNA"/>
</dbReference>
<evidence type="ECO:0000313" key="6">
    <source>
        <dbReference type="EMBL" id="CAI5733878.1"/>
    </source>
</evidence>
<keyword evidence="2" id="KW-0539">Nucleus</keyword>
<feature type="region of interest" description="Disordered" evidence="4">
    <location>
        <begin position="227"/>
        <end position="294"/>
    </location>
</feature>
<dbReference type="GO" id="GO:0042162">
    <property type="term" value="F:telomeric DNA binding"/>
    <property type="evidence" value="ECO:0007669"/>
    <property type="project" value="TreeGrafter"/>
</dbReference>
<dbReference type="AlphaFoldDB" id="A0AAV0UDQ9"/>
<dbReference type="GO" id="GO:0010833">
    <property type="term" value="P:telomere maintenance via telomere lengthening"/>
    <property type="evidence" value="ECO:0007669"/>
    <property type="project" value="TreeGrafter"/>
</dbReference>
<dbReference type="InterPro" id="IPR039595">
    <property type="entry name" value="TE2IP/Rap1"/>
</dbReference>